<dbReference type="PIRSF" id="PIRSF037004">
    <property type="entry name" value="UCP037004"/>
    <property type="match status" value="1"/>
</dbReference>
<dbReference type="Pfam" id="PF04463">
    <property type="entry name" value="2-thiour_desulf"/>
    <property type="match status" value="1"/>
</dbReference>
<proteinExistence type="predicted"/>
<dbReference type="PANTHER" id="PTHR30087:SF0">
    <property type="entry name" value="INNER MEMBRANE PROTEIN"/>
    <property type="match status" value="1"/>
</dbReference>
<keyword evidence="3" id="KW-1185">Reference proteome</keyword>
<organism evidence="2 3">
    <name type="scientific">Thalassobacillus cyri</name>
    <dbReference type="NCBI Taxonomy" id="571932"/>
    <lineage>
        <taxon>Bacteria</taxon>
        <taxon>Bacillati</taxon>
        <taxon>Bacillota</taxon>
        <taxon>Bacilli</taxon>
        <taxon>Bacillales</taxon>
        <taxon>Bacillaceae</taxon>
        <taxon>Thalassobacillus</taxon>
    </lineage>
</organism>
<sequence length="324" mass="37260">MIRNFPTPRVVVSKCLEFGPVRYNGEAIPDKVVQRLDDFVEFLPVCPEVEIGLGIPRDVIRLVEAKDGCQLIQPKTNKNLTNSMVSFSIAYLNKLPEIDGFLLKGRSPTCGISDVKVYGQGGNPQVVGKTDGIFAQEVLKSFPGLAIEEEGRLKNFTLREHFLIKLFTLAAFREQKRTEKLKGLVEFHSQNKYLFMAYHPQIVKEMGRLTANHDSLPVMTVYARYEEKLSELMEKPASRPSHINVCEHIFGYFKHDITGDEKRYFLDELRRYHEEKVPLSTVLAILKAWTIRFDKKYLKRQTYFEPYPMELVEISDSGKGRAYS</sequence>
<dbReference type="Proteomes" id="UP000198584">
    <property type="component" value="Unassembled WGS sequence"/>
</dbReference>
<dbReference type="InterPro" id="IPR013560">
    <property type="entry name" value="DUF1722"/>
</dbReference>
<reference evidence="2 3" key="1">
    <citation type="submission" date="2016-10" db="EMBL/GenBank/DDBJ databases">
        <authorList>
            <person name="de Groot N.N."/>
        </authorList>
    </citation>
    <scope>NUCLEOTIDE SEQUENCE [LARGE SCALE GENOMIC DNA]</scope>
    <source>
        <strain evidence="2 3">CCM7597</strain>
    </source>
</reference>
<dbReference type="Pfam" id="PF08349">
    <property type="entry name" value="DUF1722"/>
    <property type="match status" value="1"/>
</dbReference>
<evidence type="ECO:0000313" key="3">
    <source>
        <dbReference type="Proteomes" id="UP000198584"/>
    </source>
</evidence>
<dbReference type="AlphaFoldDB" id="A0A1H4DHR3"/>
<name>A0A1H4DHR3_9BACI</name>
<accession>A0A1H4DHR3</accession>
<dbReference type="InterPro" id="IPR007553">
    <property type="entry name" value="2-thiour_desulf"/>
</dbReference>
<dbReference type="EMBL" id="FNQR01000007">
    <property type="protein sequence ID" value="SEA72098.1"/>
    <property type="molecule type" value="Genomic_DNA"/>
</dbReference>
<evidence type="ECO:0000313" key="2">
    <source>
        <dbReference type="EMBL" id="SEA72098.1"/>
    </source>
</evidence>
<gene>
    <name evidence="2" type="ORF">SAMN05421743_107132</name>
</gene>
<dbReference type="PANTHER" id="PTHR30087">
    <property type="entry name" value="INNER MEMBRANE PROTEIN"/>
    <property type="match status" value="1"/>
</dbReference>
<protein>
    <submittedName>
        <fullName evidence="2">Uncharacterized conserved protein YbgA, DUF1722 family</fullName>
    </submittedName>
</protein>
<dbReference type="STRING" id="571932.SAMN05421743_107132"/>
<dbReference type="InterPro" id="IPR017087">
    <property type="entry name" value="UCP037004"/>
</dbReference>
<feature type="domain" description="DUF1722" evidence="1">
    <location>
        <begin position="192"/>
        <end position="308"/>
    </location>
</feature>
<evidence type="ECO:0000259" key="1">
    <source>
        <dbReference type="Pfam" id="PF08349"/>
    </source>
</evidence>